<evidence type="ECO:0000313" key="5">
    <source>
        <dbReference type="EMBL" id="ETW07581.1"/>
    </source>
</evidence>
<sequence>MFIANLVSVVAAASAVAAVEFRFANKCGFTINLHGGGSKFICDIEPGVQVGNNCGVSLDDHGLFKHSPSNEANLIEYSLINSGNGLNQVWYDVSNIPPGPGWCSSFEDCKAFTRRSGYNIPVLVVPTKHEGQANCKQLRVTRPDASDAYLFPADNNKTHDCPMDEVFDVIFCPDHNAAPINPPAPSDSPVTQAPSTPAIIVTSQPATPSVVPVPTEPLVSTSHAPDYSTSPPVSPPSNNDGYIKAWRQCDGRGYTGSSICGEGHSCVAVNEWFSQCVPDSPKFGQLGTWTQCGGTGVDGKASCRPGDECVKVNDYFFQCQPKDKH</sequence>
<dbReference type="SUPFAM" id="SSF57180">
    <property type="entry name" value="Cellulose-binding domain"/>
    <property type="match status" value="2"/>
</dbReference>
<dbReference type="SUPFAM" id="SSF49870">
    <property type="entry name" value="Osmotin, thaumatin-like protein"/>
    <property type="match status" value="1"/>
</dbReference>
<dbReference type="STRING" id="157072.A0A024UM96"/>
<dbReference type="RefSeq" id="XP_008863674.1">
    <property type="nucleotide sequence ID" value="XM_008865452.1"/>
</dbReference>
<dbReference type="SMART" id="SM00236">
    <property type="entry name" value="fCBD"/>
    <property type="match status" value="2"/>
</dbReference>
<keyword evidence="1 3" id="KW-0732">Signal</keyword>
<dbReference type="InterPro" id="IPR037176">
    <property type="entry name" value="Osmotin/thaumatin-like_sf"/>
</dbReference>
<dbReference type="Pfam" id="PF00734">
    <property type="entry name" value="CBM_1"/>
    <property type="match status" value="2"/>
</dbReference>
<gene>
    <name evidence="5" type="ORF">H310_02063</name>
</gene>
<evidence type="ECO:0000256" key="2">
    <source>
        <dbReference type="SAM" id="MobiDB-lite"/>
    </source>
</evidence>
<reference evidence="5" key="1">
    <citation type="submission" date="2013-12" db="EMBL/GenBank/DDBJ databases">
        <title>The Genome Sequence of Aphanomyces invadans NJM9701.</title>
        <authorList>
            <consortium name="The Broad Institute Genomics Platform"/>
            <person name="Russ C."/>
            <person name="Tyler B."/>
            <person name="van West P."/>
            <person name="Dieguez-Uribeondo J."/>
            <person name="Young S.K."/>
            <person name="Zeng Q."/>
            <person name="Gargeya S."/>
            <person name="Fitzgerald M."/>
            <person name="Abouelleil A."/>
            <person name="Alvarado L."/>
            <person name="Chapman S.B."/>
            <person name="Gainer-Dewar J."/>
            <person name="Goldberg J."/>
            <person name="Griggs A."/>
            <person name="Gujja S."/>
            <person name="Hansen M."/>
            <person name="Howarth C."/>
            <person name="Imamovic A."/>
            <person name="Ireland A."/>
            <person name="Larimer J."/>
            <person name="McCowan C."/>
            <person name="Murphy C."/>
            <person name="Pearson M."/>
            <person name="Poon T.W."/>
            <person name="Priest M."/>
            <person name="Roberts A."/>
            <person name="Saif S."/>
            <person name="Shea T."/>
            <person name="Sykes S."/>
            <person name="Wortman J."/>
            <person name="Nusbaum C."/>
            <person name="Birren B."/>
        </authorList>
    </citation>
    <scope>NUCLEOTIDE SEQUENCE [LARGE SCALE GENOMIC DNA]</scope>
    <source>
        <strain evidence="5">NJM9701</strain>
    </source>
</reference>
<feature type="domain" description="CBM1" evidence="4">
    <location>
        <begin position="284"/>
        <end position="320"/>
    </location>
</feature>
<organism evidence="5">
    <name type="scientific">Aphanomyces invadans</name>
    <dbReference type="NCBI Taxonomy" id="157072"/>
    <lineage>
        <taxon>Eukaryota</taxon>
        <taxon>Sar</taxon>
        <taxon>Stramenopiles</taxon>
        <taxon>Oomycota</taxon>
        <taxon>Saprolegniomycetes</taxon>
        <taxon>Saprolegniales</taxon>
        <taxon>Verrucalvaceae</taxon>
        <taxon>Aphanomyces</taxon>
    </lineage>
</organism>
<evidence type="ECO:0000256" key="3">
    <source>
        <dbReference type="SAM" id="SignalP"/>
    </source>
</evidence>
<dbReference type="InterPro" id="IPR000254">
    <property type="entry name" value="CBD"/>
</dbReference>
<dbReference type="AlphaFoldDB" id="A0A024UM96"/>
<dbReference type="VEuPathDB" id="FungiDB:H310_02063"/>
<feature type="chain" id="PRO_5001535206" description="CBM1 domain-containing protein" evidence="3">
    <location>
        <begin position="19"/>
        <end position="325"/>
    </location>
</feature>
<dbReference type="InterPro" id="IPR035971">
    <property type="entry name" value="CBD_sf"/>
</dbReference>
<evidence type="ECO:0000256" key="1">
    <source>
        <dbReference type="ARBA" id="ARBA00022729"/>
    </source>
</evidence>
<dbReference type="PROSITE" id="PS00562">
    <property type="entry name" value="CBM1_1"/>
    <property type="match status" value="1"/>
</dbReference>
<dbReference type="PROSITE" id="PS51164">
    <property type="entry name" value="CBM1_2"/>
    <property type="match status" value="2"/>
</dbReference>
<dbReference type="PANTHER" id="PTHR31737:SF2">
    <property type="entry name" value="PROTEIN TOS1"/>
    <property type="match status" value="1"/>
</dbReference>
<evidence type="ECO:0000259" key="4">
    <source>
        <dbReference type="PROSITE" id="PS51164"/>
    </source>
</evidence>
<feature type="signal peptide" evidence="3">
    <location>
        <begin position="1"/>
        <end position="18"/>
    </location>
</feature>
<dbReference type="OrthoDB" id="73819at2759"/>
<feature type="region of interest" description="Disordered" evidence="2">
    <location>
        <begin position="205"/>
        <end position="239"/>
    </location>
</feature>
<accession>A0A024UM96</accession>
<protein>
    <recommendedName>
        <fullName evidence="4">CBM1 domain-containing protein</fullName>
    </recommendedName>
</protein>
<dbReference type="GeneID" id="20079113"/>
<dbReference type="GO" id="GO:0005576">
    <property type="term" value="C:extracellular region"/>
    <property type="evidence" value="ECO:0007669"/>
    <property type="project" value="InterPro"/>
</dbReference>
<dbReference type="PANTHER" id="PTHR31737">
    <property type="entry name" value="PROTEIN TOS1"/>
    <property type="match status" value="1"/>
</dbReference>
<dbReference type="EMBL" id="KI913954">
    <property type="protein sequence ID" value="ETW07581.1"/>
    <property type="molecule type" value="Genomic_DNA"/>
</dbReference>
<dbReference type="SMART" id="SM00205">
    <property type="entry name" value="THN"/>
    <property type="match status" value="1"/>
</dbReference>
<proteinExistence type="predicted"/>
<dbReference type="GO" id="GO:0005975">
    <property type="term" value="P:carbohydrate metabolic process"/>
    <property type="evidence" value="ECO:0007669"/>
    <property type="project" value="InterPro"/>
</dbReference>
<dbReference type="InterPro" id="IPR001938">
    <property type="entry name" value="Thaumatin"/>
</dbReference>
<name>A0A024UM96_9STRA</name>
<feature type="domain" description="CBM1" evidence="4">
    <location>
        <begin position="241"/>
        <end position="277"/>
    </location>
</feature>
<dbReference type="GO" id="GO:0030248">
    <property type="term" value="F:cellulose binding"/>
    <property type="evidence" value="ECO:0007669"/>
    <property type="project" value="InterPro"/>
</dbReference>